<evidence type="ECO:0000259" key="8">
    <source>
        <dbReference type="PROSITE" id="PS50903"/>
    </source>
</evidence>
<feature type="region of interest" description="Disordered" evidence="7">
    <location>
        <begin position="1"/>
        <end position="32"/>
    </location>
</feature>
<evidence type="ECO:0000313" key="10">
    <source>
        <dbReference type="Proteomes" id="UP000587070"/>
    </source>
</evidence>
<dbReference type="Proteomes" id="UP000587070">
    <property type="component" value="Unassembled WGS sequence"/>
</dbReference>
<organism evidence="9 10">
    <name type="scientific">Rhodocyclus tenuis</name>
    <name type="common">Rhodospirillum tenue</name>
    <dbReference type="NCBI Taxonomy" id="1066"/>
    <lineage>
        <taxon>Bacteria</taxon>
        <taxon>Pseudomonadati</taxon>
        <taxon>Pseudomonadota</taxon>
        <taxon>Betaproteobacteria</taxon>
        <taxon>Rhodocyclales</taxon>
        <taxon>Rhodocyclaceae</taxon>
        <taxon>Rhodocyclus</taxon>
    </lineage>
</organism>
<keyword evidence="5 6" id="KW-0408">Iron</keyword>
<dbReference type="PANTHER" id="PTHR47627">
    <property type="entry name" value="RUBREDOXIN"/>
    <property type="match status" value="1"/>
</dbReference>
<keyword evidence="3 6" id="KW-0479">Metal-binding</keyword>
<dbReference type="PANTHER" id="PTHR47627:SF1">
    <property type="entry name" value="RUBREDOXIN-1-RELATED"/>
    <property type="match status" value="1"/>
</dbReference>
<feature type="compositionally biased region" description="Gly residues" evidence="7">
    <location>
        <begin position="19"/>
        <end position="32"/>
    </location>
</feature>
<evidence type="ECO:0000256" key="4">
    <source>
        <dbReference type="ARBA" id="ARBA00022982"/>
    </source>
</evidence>
<evidence type="ECO:0000313" key="9">
    <source>
        <dbReference type="EMBL" id="MBB4248534.1"/>
    </source>
</evidence>
<dbReference type="InterPro" id="IPR024935">
    <property type="entry name" value="Rubredoxin_dom"/>
</dbReference>
<reference evidence="9 10" key="1">
    <citation type="submission" date="2020-08" db="EMBL/GenBank/DDBJ databases">
        <title>Genome sequencing of Purple Non-Sulfur Bacteria from various extreme environments.</title>
        <authorList>
            <person name="Mayer M."/>
        </authorList>
    </citation>
    <scope>NUCLEOTIDE SEQUENCE [LARGE SCALE GENOMIC DNA]</scope>
    <source>
        <strain evidence="9 10">2761</strain>
    </source>
</reference>
<dbReference type="GO" id="GO:0009055">
    <property type="term" value="F:electron transfer activity"/>
    <property type="evidence" value="ECO:0007669"/>
    <property type="project" value="TreeGrafter"/>
</dbReference>
<dbReference type="Gene3D" id="2.20.28.10">
    <property type="match status" value="1"/>
</dbReference>
<dbReference type="Pfam" id="PF00301">
    <property type="entry name" value="Rubredoxin"/>
    <property type="match status" value="1"/>
</dbReference>
<dbReference type="CDD" id="cd00730">
    <property type="entry name" value="rubredoxin"/>
    <property type="match status" value="1"/>
</dbReference>
<dbReference type="InterPro" id="IPR024934">
    <property type="entry name" value="Rubredoxin-like_dom"/>
</dbReference>
<dbReference type="PRINTS" id="PR00163">
    <property type="entry name" value="RUBREDOXIN"/>
</dbReference>
<keyword evidence="2" id="KW-0813">Transport</keyword>
<dbReference type="EMBL" id="JACIGE010000011">
    <property type="protein sequence ID" value="MBB4248534.1"/>
    <property type="molecule type" value="Genomic_DNA"/>
</dbReference>
<evidence type="ECO:0000256" key="7">
    <source>
        <dbReference type="SAM" id="MobiDB-lite"/>
    </source>
</evidence>
<evidence type="ECO:0000256" key="6">
    <source>
        <dbReference type="RuleBase" id="RU003820"/>
    </source>
</evidence>
<gene>
    <name evidence="9" type="ORF">GGD90_002926</name>
</gene>
<keyword evidence="10" id="KW-1185">Reference proteome</keyword>
<dbReference type="RefSeq" id="WP_221227787.1">
    <property type="nucleotide sequence ID" value="NZ_JACIGE010000011.1"/>
</dbReference>
<protein>
    <recommendedName>
        <fullName evidence="6">Rubredoxin</fullName>
    </recommendedName>
</protein>
<dbReference type="AlphaFoldDB" id="A0A840G2J3"/>
<proteinExistence type="inferred from homology"/>
<evidence type="ECO:0000256" key="3">
    <source>
        <dbReference type="ARBA" id="ARBA00022723"/>
    </source>
</evidence>
<dbReference type="SUPFAM" id="SSF57802">
    <property type="entry name" value="Rubredoxin-like"/>
    <property type="match status" value="1"/>
</dbReference>
<keyword evidence="4 6" id="KW-0249">Electron transport</keyword>
<feature type="domain" description="Rubredoxin-like" evidence="8">
    <location>
        <begin position="36"/>
        <end position="87"/>
    </location>
</feature>
<evidence type="ECO:0000256" key="1">
    <source>
        <dbReference type="ARBA" id="ARBA00001965"/>
    </source>
</evidence>
<dbReference type="GO" id="GO:0043448">
    <property type="term" value="P:alkane catabolic process"/>
    <property type="evidence" value="ECO:0007669"/>
    <property type="project" value="TreeGrafter"/>
</dbReference>
<comment type="caution">
    <text evidence="9">The sequence shown here is derived from an EMBL/GenBank/DDBJ whole genome shotgun (WGS) entry which is preliminary data.</text>
</comment>
<dbReference type="PROSITE" id="PS50903">
    <property type="entry name" value="RUBREDOXIN_LIKE"/>
    <property type="match status" value="1"/>
</dbReference>
<comment type="similarity">
    <text evidence="6">Belongs to the rubredoxin family.</text>
</comment>
<comment type="cofactor">
    <cofactor evidence="1 6">
        <name>Fe(3+)</name>
        <dbReference type="ChEBI" id="CHEBI:29034"/>
    </cofactor>
</comment>
<sequence>MSDPGKKTLGAAGSETRSEGGGIGSGTDHGILGGAGPKMECGVCWQVYDPELGDEVWQIPPGTPFAALPPHWSCPHCSAQQERFLVLTE</sequence>
<evidence type="ECO:0000256" key="2">
    <source>
        <dbReference type="ARBA" id="ARBA00022448"/>
    </source>
</evidence>
<dbReference type="InterPro" id="IPR050526">
    <property type="entry name" value="Rubredoxin_ET"/>
</dbReference>
<name>A0A840G2J3_RHOTE</name>
<accession>A0A840G2J3</accession>
<evidence type="ECO:0000256" key="5">
    <source>
        <dbReference type="ARBA" id="ARBA00023004"/>
    </source>
</evidence>
<dbReference type="GO" id="GO:0005506">
    <property type="term" value="F:iron ion binding"/>
    <property type="evidence" value="ECO:0007669"/>
    <property type="project" value="UniProtKB-UniRule"/>
</dbReference>